<dbReference type="VEuPathDB" id="FungiDB:sscle_01g007070"/>
<organism evidence="2 3">
    <name type="scientific">Sclerotinia sclerotiorum (strain ATCC 18683 / 1980 / Ss-1)</name>
    <name type="common">White mold</name>
    <name type="synonym">Whetzelinia sclerotiorum</name>
    <dbReference type="NCBI Taxonomy" id="665079"/>
    <lineage>
        <taxon>Eukaryota</taxon>
        <taxon>Fungi</taxon>
        <taxon>Dikarya</taxon>
        <taxon>Ascomycota</taxon>
        <taxon>Pezizomycotina</taxon>
        <taxon>Leotiomycetes</taxon>
        <taxon>Helotiales</taxon>
        <taxon>Sclerotiniaceae</taxon>
        <taxon>Sclerotinia</taxon>
    </lineage>
</organism>
<accession>A0A1D9PTC3</accession>
<dbReference type="EMBL" id="CP017814">
    <property type="protein sequence ID" value="APA05937.1"/>
    <property type="molecule type" value="Genomic_DNA"/>
</dbReference>
<reference evidence="3" key="1">
    <citation type="journal article" date="2017" name="Genome Biol. Evol.">
        <title>The complete genome sequence of the phytopathogenic fungus Sclerotinia sclerotiorum reveals insights into the genome architecture of broad host range pathogens.</title>
        <authorList>
            <person name="Derbyshire M."/>
            <person name="Denton-Giles M."/>
            <person name="Hegedus D."/>
            <person name="Seifbarghy S."/>
            <person name="Rollins J."/>
            <person name="van Kan J."/>
            <person name="Seidl M.F."/>
            <person name="Faino L."/>
            <person name="Mbengue M."/>
            <person name="Navaud O."/>
            <person name="Raffaele S."/>
            <person name="Hammond-Kosack K."/>
            <person name="Heard S."/>
            <person name="Oliver R."/>
        </authorList>
    </citation>
    <scope>NUCLEOTIDE SEQUENCE [LARGE SCALE GENOMIC DNA]</scope>
    <source>
        <strain evidence="3">ATCC 18683 / 1980 / Ss-1</strain>
    </source>
</reference>
<proteinExistence type="predicted"/>
<protein>
    <submittedName>
        <fullName evidence="2">Uncharacterized protein</fullName>
    </submittedName>
</protein>
<evidence type="ECO:0000313" key="3">
    <source>
        <dbReference type="Proteomes" id="UP000177798"/>
    </source>
</evidence>
<dbReference type="AlphaFoldDB" id="A0A1D9PTC3"/>
<sequence length="400" mass="46191">MPGRFRQRTTHLLKQEILEGNARKQPTLTRSDLDGGQALKPAANKIPVGWRGKGPSNKEFQESGARNIFDRSYRIGFNVQGDRDQDSPDERKQGRNDKGNGSGDKNGDKDGEEPDGIDAQVLSLETVEVGHSEAEEDDDSNIFQEAYVRKANSLYTHSYEDEIRRHMQISKSIKAEYFKTGDKVTHAQRLLDEEVRQKNWRSEDELSEVLDRAATLKKPEVPNKYQYSSPKPNQWNWMEREPAKSPWEEQNQLQLNSCDFEDNLWRLRKRPVLVRSIERCSYNKCFKFWESDLLGAKRCDTLAFKSDEPPSFMNIDLYRRRIGIGVHHAAYPTKWMQIPLEIRKIDPGSDLNYDTILYNHHNSTSQPGPKWNATNVGDQIFIYAENIPTKRPGSMGFQVQ</sequence>
<evidence type="ECO:0000256" key="1">
    <source>
        <dbReference type="SAM" id="MobiDB-lite"/>
    </source>
</evidence>
<feature type="compositionally biased region" description="Basic and acidic residues" evidence="1">
    <location>
        <begin position="81"/>
        <end position="98"/>
    </location>
</feature>
<name>A0A1D9PTC3_SCLS1</name>
<feature type="region of interest" description="Disordered" evidence="1">
    <location>
        <begin position="15"/>
        <end position="116"/>
    </location>
</feature>
<gene>
    <name evidence="2" type="ORF">sscle_01g007070</name>
</gene>
<evidence type="ECO:0000313" key="2">
    <source>
        <dbReference type="EMBL" id="APA05937.1"/>
    </source>
</evidence>
<dbReference type="Proteomes" id="UP000177798">
    <property type="component" value="Chromosome 1"/>
</dbReference>
<dbReference type="OrthoDB" id="10544513at2759"/>